<dbReference type="Pfam" id="PF03061">
    <property type="entry name" value="4HBT"/>
    <property type="match status" value="1"/>
</dbReference>
<dbReference type="AlphaFoldDB" id="A0A444M9I2"/>
<keyword evidence="5" id="KW-1185">Reference proteome</keyword>
<protein>
    <submittedName>
        <fullName evidence="4">PaaI family thioesterase</fullName>
    </submittedName>
</protein>
<name>A0A444M9I2_9RHOB</name>
<feature type="domain" description="Thioesterase" evidence="3">
    <location>
        <begin position="45"/>
        <end position="117"/>
    </location>
</feature>
<evidence type="ECO:0000313" key="5">
    <source>
        <dbReference type="Proteomes" id="UP000287168"/>
    </source>
</evidence>
<comment type="caution">
    <text evidence="4">The sequence shown here is derived from an EMBL/GenBank/DDBJ whole genome shotgun (WGS) entry which is preliminary data.</text>
</comment>
<dbReference type="PANTHER" id="PTHR21660:SF1">
    <property type="entry name" value="ACYL-COENZYME A THIOESTERASE 13"/>
    <property type="match status" value="1"/>
</dbReference>
<proteinExistence type="inferred from homology"/>
<evidence type="ECO:0000259" key="3">
    <source>
        <dbReference type="Pfam" id="PF03061"/>
    </source>
</evidence>
<dbReference type="InterPro" id="IPR029069">
    <property type="entry name" value="HotDog_dom_sf"/>
</dbReference>
<evidence type="ECO:0000313" key="4">
    <source>
        <dbReference type="EMBL" id="RWY39557.1"/>
    </source>
</evidence>
<dbReference type="NCBIfam" id="TIGR00369">
    <property type="entry name" value="unchar_dom_1"/>
    <property type="match status" value="1"/>
</dbReference>
<dbReference type="InterPro" id="IPR003736">
    <property type="entry name" value="PAAI_dom"/>
</dbReference>
<evidence type="ECO:0000256" key="1">
    <source>
        <dbReference type="ARBA" id="ARBA00008324"/>
    </source>
</evidence>
<accession>A0A444M9I2</accession>
<reference evidence="4 5" key="1">
    <citation type="journal article" date="2015" name="Int. J. Syst. Evol. Microbiol.">
        <title>Gemmobacter intermedius sp. nov., isolated from a white stork (Ciconia ciconia).</title>
        <authorList>
            <person name="Kampfer P."/>
            <person name="Jerzak L."/>
            <person name="Wilharm G."/>
            <person name="Golke J."/>
            <person name="Busse H.J."/>
            <person name="Glaeser S.P."/>
        </authorList>
    </citation>
    <scope>NUCLEOTIDE SEQUENCE [LARGE SCALE GENOMIC DNA]</scope>
    <source>
        <strain evidence="4 5">119/4</strain>
    </source>
</reference>
<keyword evidence="2" id="KW-0378">Hydrolase</keyword>
<dbReference type="InterPro" id="IPR039298">
    <property type="entry name" value="ACOT13"/>
</dbReference>
<evidence type="ECO:0000256" key="2">
    <source>
        <dbReference type="ARBA" id="ARBA00022801"/>
    </source>
</evidence>
<dbReference type="GO" id="GO:0047617">
    <property type="term" value="F:fatty acyl-CoA hydrolase activity"/>
    <property type="evidence" value="ECO:0007669"/>
    <property type="project" value="InterPro"/>
</dbReference>
<dbReference type="EMBL" id="SBLC01000022">
    <property type="protein sequence ID" value="RWY39557.1"/>
    <property type="molecule type" value="Genomic_DNA"/>
</dbReference>
<dbReference type="InterPro" id="IPR006683">
    <property type="entry name" value="Thioestr_dom"/>
</dbReference>
<sequence length="138" mass="14704">MRHRIESSFSRQGFLTLLGARLLSVAPGEVSLAVTLRPEFSQQHGAGHAGISFTLGDVAAGYAALTLMEPGVEVMTSEMKIHLLRPAVGEELVAKGFVLKAGRRLIVTRADVFARRGPDEVLIATLLGTMVPVAPELS</sequence>
<dbReference type="Proteomes" id="UP000287168">
    <property type="component" value="Unassembled WGS sequence"/>
</dbReference>
<dbReference type="Gene3D" id="3.10.129.10">
    <property type="entry name" value="Hotdog Thioesterase"/>
    <property type="match status" value="1"/>
</dbReference>
<dbReference type="PANTHER" id="PTHR21660">
    <property type="entry name" value="THIOESTERASE SUPERFAMILY MEMBER-RELATED"/>
    <property type="match status" value="1"/>
</dbReference>
<gene>
    <name evidence="4" type="ORF">EP867_13960</name>
</gene>
<dbReference type="CDD" id="cd03443">
    <property type="entry name" value="PaaI_thioesterase"/>
    <property type="match status" value="1"/>
</dbReference>
<organism evidence="4 5">
    <name type="scientific">Falsigemmobacter intermedius</name>
    <dbReference type="NCBI Taxonomy" id="1553448"/>
    <lineage>
        <taxon>Bacteria</taxon>
        <taxon>Pseudomonadati</taxon>
        <taxon>Pseudomonadota</taxon>
        <taxon>Alphaproteobacteria</taxon>
        <taxon>Rhodobacterales</taxon>
        <taxon>Paracoccaceae</taxon>
        <taxon>Falsigemmobacter</taxon>
    </lineage>
</organism>
<comment type="similarity">
    <text evidence="1">Belongs to the thioesterase PaaI family.</text>
</comment>
<dbReference type="SUPFAM" id="SSF54637">
    <property type="entry name" value="Thioesterase/thiol ester dehydrase-isomerase"/>
    <property type="match status" value="1"/>
</dbReference>
<dbReference type="OrthoDB" id="9806185at2"/>